<evidence type="ECO:0000256" key="1">
    <source>
        <dbReference type="ARBA" id="ARBA00004141"/>
    </source>
</evidence>
<dbReference type="Proteomes" id="UP001560293">
    <property type="component" value="Unassembled WGS sequence"/>
</dbReference>
<dbReference type="Proteomes" id="UP000295805">
    <property type="component" value="Unassembled WGS sequence"/>
</dbReference>
<protein>
    <submittedName>
        <fullName evidence="9">GtrA family protein</fullName>
    </submittedName>
    <submittedName>
        <fullName evidence="10">Putative flippase GtrA</fullName>
    </submittedName>
</protein>
<dbReference type="EMBL" id="JBFTEZ010000002">
    <property type="protein sequence ID" value="MEX6464284.1"/>
    <property type="molecule type" value="Genomic_DNA"/>
</dbReference>
<gene>
    <name evidence="9" type="ORF">AB6N35_07935</name>
    <name evidence="10" type="ORF">EDD19_1212</name>
</gene>
<feature type="region of interest" description="Disordered" evidence="6">
    <location>
        <begin position="1"/>
        <end position="32"/>
    </location>
</feature>
<evidence type="ECO:0000259" key="8">
    <source>
        <dbReference type="Pfam" id="PF04138"/>
    </source>
</evidence>
<sequence length="185" mass="20226">MLVSSSPRDAGARSDSADSADSADPVDPVDSVLDSLRGAVDPLESHHESDPREGTDLKTQIVRFFLTGVLSAVVDYGLLQLLMLAGLGYGPAKALSFVAGTLTAYGINRRWTFRAEPSRARFIATMCLYALMFGVQWGLFMVLVPFFHGLDWSTFWATTIGYVIAQGVATVTNFIVQRTVIFRVR</sequence>
<evidence type="ECO:0000313" key="11">
    <source>
        <dbReference type="Proteomes" id="UP000295805"/>
    </source>
</evidence>
<name>A0A4V2W7M5_9ACTN</name>
<dbReference type="Pfam" id="PF04138">
    <property type="entry name" value="GtrA_DPMS_TM"/>
    <property type="match status" value="1"/>
</dbReference>
<feature type="transmembrane region" description="Helical" evidence="7">
    <location>
        <begin position="89"/>
        <end position="107"/>
    </location>
</feature>
<accession>A0A4V2W7M5</accession>
<evidence type="ECO:0000256" key="5">
    <source>
        <dbReference type="ARBA" id="ARBA00023136"/>
    </source>
</evidence>
<feature type="transmembrane region" description="Helical" evidence="7">
    <location>
        <begin position="61"/>
        <end position="83"/>
    </location>
</feature>
<comment type="caution">
    <text evidence="10">The sequence shown here is derived from an EMBL/GenBank/DDBJ whole genome shotgun (WGS) entry which is preliminary data.</text>
</comment>
<organism evidence="10 11">
    <name type="scientific">Dietzia cinnamea</name>
    <dbReference type="NCBI Taxonomy" id="321318"/>
    <lineage>
        <taxon>Bacteria</taxon>
        <taxon>Bacillati</taxon>
        <taxon>Actinomycetota</taxon>
        <taxon>Actinomycetes</taxon>
        <taxon>Mycobacteriales</taxon>
        <taxon>Dietziaceae</taxon>
        <taxon>Dietzia</taxon>
    </lineage>
</organism>
<proteinExistence type="inferred from homology"/>
<evidence type="ECO:0000313" key="12">
    <source>
        <dbReference type="Proteomes" id="UP001560293"/>
    </source>
</evidence>
<keyword evidence="3 7" id="KW-0812">Transmembrane</keyword>
<comment type="similarity">
    <text evidence="2">Belongs to the GtrA family.</text>
</comment>
<dbReference type="PANTHER" id="PTHR38459">
    <property type="entry name" value="PROPHAGE BACTOPRENOL-LINKED GLUCOSE TRANSLOCASE HOMOLOG"/>
    <property type="match status" value="1"/>
</dbReference>
<dbReference type="GO" id="GO:0000271">
    <property type="term" value="P:polysaccharide biosynthetic process"/>
    <property type="evidence" value="ECO:0007669"/>
    <property type="project" value="InterPro"/>
</dbReference>
<dbReference type="EMBL" id="SMCX01000021">
    <property type="protein sequence ID" value="TCW21973.1"/>
    <property type="molecule type" value="Genomic_DNA"/>
</dbReference>
<evidence type="ECO:0000256" key="2">
    <source>
        <dbReference type="ARBA" id="ARBA00009399"/>
    </source>
</evidence>
<keyword evidence="4 7" id="KW-1133">Transmembrane helix</keyword>
<feature type="compositionally biased region" description="Low complexity" evidence="6">
    <location>
        <begin position="17"/>
        <end position="32"/>
    </location>
</feature>
<reference evidence="10 11" key="1">
    <citation type="submission" date="2019-03" db="EMBL/GenBank/DDBJ databases">
        <title>Root nodule microbial communities of legume samples collected from USA, Mexico and Botswana.</title>
        <authorList>
            <person name="Hirsch A."/>
        </authorList>
    </citation>
    <scope>NUCLEOTIDE SEQUENCE [LARGE SCALE GENOMIC DNA]</scope>
    <source>
        <strain evidence="10 11">55</strain>
    </source>
</reference>
<dbReference type="InterPro" id="IPR007267">
    <property type="entry name" value="GtrA_DPMS_TM"/>
</dbReference>
<evidence type="ECO:0000256" key="4">
    <source>
        <dbReference type="ARBA" id="ARBA00022989"/>
    </source>
</evidence>
<keyword evidence="5 7" id="KW-0472">Membrane</keyword>
<dbReference type="AlphaFoldDB" id="A0A4V2W7M5"/>
<evidence type="ECO:0000256" key="6">
    <source>
        <dbReference type="SAM" id="MobiDB-lite"/>
    </source>
</evidence>
<dbReference type="InterPro" id="IPR051401">
    <property type="entry name" value="GtrA_CellWall_Glycosyl"/>
</dbReference>
<comment type="subcellular location">
    <subcellularLocation>
        <location evidence="1">Membrane</location>
        <topology evidence="1">Multi-pass membrane protein</topology>
    </subcellularLocation>
</comment>
<feature type="domain" description="GtrA/DPMS transmembrane" evidence="8">
    <location>
        <begin position="63"/>
        <end position="182"/>
    </location>
</feature>
<dbReference type="GO" id="GO:0005886">
    <property type="term" value="C:plasma membrane"/>
    <property type="evidence" value="ECO:0007669"/>
    <property type="project" value="TreeGrafter"/>
</dbReference>
<dbReference type="RefSeq" id="WP_311200830.1">
    <property type="nucleotide sequence ID" value="NZ_CP143053.1"/>
</dbReference>
<evidence type="ECO:0000256" key="7">
    <source>
        <dbReference type="SAM" id="Phobius"/>
    </source>
</evidence>
<feature type="transmembrane region" description="Helical" evidence="7">
    <location>
        <begin position="128"/>
        <end position="148"/>
    </location>
</feature>
<keyword evidence="12" id="KW-1185">Reference proteome</keyword>
<reference evidence="12" key="2">
    <citation type="submission" date="2024-07" db="EMBL/GenBank/DDBJ databases">
        <title>Pseudomonas strain that inhibits Aeromonas fish pathogens.</title>
        <authorList>
            <person name="Wildschutte H."/>
        </authorList>
    </citation>
    <scope>NUCLEOTIDE SEQUENCE [LARGE SCALE GENOMIC DNA]</scope>
    <source>
        <strain evidence="12">n60</strain>
    </source>
</reference>
<reference evidence="9" key="3">
    <citation type="submission" date="2024-07" db="EMBL/GenBank/DDBJ databases">
        <authorList>
            <person name="Wildschutte H."/>
        </authorList>
    </citation>
    <scope>NUCLEOTIDE SEQUENCE</scope>
    <source>
        <strain evidence="9">N60</strain>
    </source>
</reference>
<evidence type="ECO:0000313" key="9">
    <source>
        <dbReference type="EMBL" id="MEX6464284.1"/>
    </source>
</evidence>
<evidence type="ECO:0000256" key="3">
    <source>
        <dbReference type="ARBA" id="ARBA00022692"/>
    </source>
</evidence>
<feature type="transmembrane region" description="Helical" evidence="7">
    <location>
        <begin position="154"/>
        <end position="176"/>
    </location>
</feature>
<evidence type="ECO:0000313" key="10">
    <source>
        <dbReference type="EMBL" id="TCW21973.1"/>
    </source>
</evidence>
<dbReference type="PANTHER" id="PTHR38459:SF6">
    <property type="entry name" value="ARABINOGALACTAN BIOSYNTHESIS RECRUITING PROTEIN RV3789"/>
    <property type="match status" value="1"/>
</dbReference>
<dbReference type="GeneID" id="89529299"/>